<proteinExistence type="predicted"/>
<dbReference type="CDD" id="cd07020">
    <property type="entry name" value="Clp_protease_NfeD_1"/>
    <property type="match status" value="1"/>
</dbReference>
<dbReference type="InterPro" id="IPR012340">
    <property type="entry name" value="NA-bd_OB-fold"/>
</dbReference>
<dbReference type="InterPro" id="IPR052165">
    <property type="entry name" value="Membrane_assoc_protease"/>
</dbReference>
<dbReference type="PANTHER" id="PTHR33507:SF4">
    <property type="entry name" value="NODULATION COMPETITIVENESS PROTEIN NFED"/>
    <property type="match status" value="1"/>
</dbReference>
<dbReference type="GO" id="GO:0008233">
    <property type="term" value="F:peptidase activity"/>
    <property type="evidence" value="ECO:0007669"/>
    <property type="project" value="UniProtKB-KW"/>
</dbReference>
<dbReference type="Gene3D" id="3.90.226.10">
    <property type="entry name" value="2-enoyl-CoA Hydratase, Chain A, domain 1"/>
    <property type="match status" value="1"/>
</dbReference>
<name>A0A1I1DU75_9GAMM</name>
<reference evidence="10 11" key="1">
    <citation type="submission" date="2016-10" db="EMBL/GenBank/DDBJ databases">
        <authorList>
            <person name="de Groot N.N."/>
        </authorList>
    </citation>
    <scope>NUCLEOTIDE SEQUENCE [LARGE SCALE GENOMIC DNA]</scope>
    <source>
        <strain evidence="10 11">DSM 18438</strain>
    </source>
</reference>
<dbReference type="RefSeq" id="WP_091957569.1">
    <property type="nucleotide sequence ID" value="NZ_FOLH01000001.1"/>
</dbReference>
<keyword evidence="2 6" id="KW-0812">Transmembrane</keyword>
<feature type="transmembrane region" description="Helical" evidence="6">
    <location>
        <begin position="301"/>
        <end position="319"/>
    </location>
</feature>
<accession>A0A1I1DU75</accession>
<dbReference type="SUPFAM" id="SSF141322">
    <property type="entry name" value="NfeD domain-like"/>
    <property type="match status" value="1"/>
</dbReference>
<organism evidence="10 11">
    <name type="scientific">Marinospirillum celere</name>
    <dbReference type="NCBI Taxonomy" id="1122252"/>
    <lineage>
        <taxon>Bacteria</taxon>
        <taxon>Pseudomonadati</taxon>
        <taxon>Pseudomonadota</taxon>
        <taxon>Gammaproteobacteria</taxon>
        <taxon>Oceanospirillales</taxon>
        <taxon>Oceanospirillaceae</taxon>
        <taxon>Marinospirillum</taxon>
    </lineage>
</organism>
<feature type="transmembrane region" description="Helical" evidence="6">
    <location>
        <begin position="272"/>
        <end position="294"/>
    </location>
</feature>
<dbReference type="Pfam" id="PF25145">
    <property type="entry name" value="NfeD1b_N"/>
    <property type="match status" value="1"/>
</dbReference>
<evidence type="ECO:0000313" key="11">
    <source>
        <dbReference type="Proteomes" id="UP000199058"/>
    </source>
</evidence>
<dbReference type="GO" id="GO:0016020">
    <property type="term" value="C:membrane"/>
    <property type="evidence" value="ECO:0007669"/>
    <property type="project" value="UniProtKB-SubCell"/>
</dbReference>
<dbReference type="InterPro" id="IPR056739">
    <property type="entry name" value="NfeD_membrane"/>
</dbReference>
<keyword evidence="4 6" id="KW-0472">Membrane</keyword>
<evidence type="ECO:0000256" key="6">
    <source>
        <dbReference type="SAM" id="Phobius"/>
    </source>
</evidence>
<dbReference type="InterPro" id="IPR002810">
    <property type="entry name" value="NfeD-like_C"/>
</dbReference>
<feature type="transmembrane region" description="Helical" evidence="6">
    <location>
        <begin position="373"/>
        <end position="395"/>
    </location>
</feature>
<dbReference type="SUPFAM" id="SSF52096">
    <property type="entry name" value="ClpP/crotonase"/>
    <property type="match status" value="1"/>
</dbReference>
<keyword evidence="10" id="KW-0645">Protease</keyword>
<dbReference type="Proteomes" id="UP000199058">
    <property type="component" value="Unassembled WGS sequence"/>
</dbReference>
<evidence type="ECO:0000259" key="9">
    <source>
        <dbReference type="Pfam" id="PF25145"/>
    </source>
</evidence>
<comment type="subcellular location">
    <subcellularLocation>
        <location evidence="1">Membrane</location>
        <topology evidence="1">Multi-pass membrane protein</topology>
    </subcellularLocation>
</comment>
<evidence type="ECO:0000259" key="8">
    <source>
        <dbReference type="Pfam" id="PF24961"/>
    </source>
</evidence>
<feature type="transmembrane region" description="Helical" evidence="6">
    <location>
        <begin position="349"/>
        <end position="367"/>
    </location>
</feature>
<dbReference type="Pfam" id="PF24961">
    <property type="entry name" value="NfeD_membrane"/>
    <property type="match status" value="1"/>
</dbReference>
<protein>
    <submittedName>
        <fullName evidence="10">Membrane-bound serine protease (ClpP class)</fullName>
    </submittedName>
</protein>
<feature type="region of interest" description="Disordered" evidence="5">
    <location>
        <begin position="137"/>
        <end position="178"/>
    </location>
</feature>
<feature type="domain" description="NfeD integral membrane" evidence="8">
    <location>
        <begin position="280"/>
        <end position="396"/>
    </location>
</feature>
<keyword evidence="11" id="KW-1185">Reference proteome</keyword>
<evidence type="ECO:0000256" key="2">
    <source>
        <dbReference type="ARBA" id="ARBA00022692"/>
    </source>
</evidence>
<evidence type="ECO:0000259" key="7">
    <source>
        <dbReference type="Pfam" id="PF01957"/>
    </source>
</evidence>
<keyword evidence="10" id="KW-0378">Hydrolase</keyword>
<dbReference type="OrthoDB" id="5289056at2"/>
<evidence type="ECO:0000256" key="3">
    <source>
        <dbReference type="ARBA" id="ARBA00022989"/>
    </source>
</evidence>
<dbReference type="PANTHER" id="PTHR33507">
    <property type="entry name" value="INNER MEMBRANE PROTEIN YBBJ"/>
    <property type="match status" value="1"/>
</dbReference>
<gene>
    <name evidence="10" type="ORF">SAMN05660443_0068</name>
</gene>
<sequence length="481" mass="51449">MYRNLRLFFLTSLLLLGLAGSLGGLLASTPESQAERGTAVLLTVKGAITPATLDYLERGLRKAEQENAEILILKLDTPGGLDSTTRDIISLFLNSNTPVATWVAPSGARAASAGTYMLYGSHVAAMASATHLGSATPVSMGGGLPGEEASDDSQKDNAREEEAEAQEEEQQRQGSSAMERKVLEDAVSYIKNLANRHGRNAEWAEKAVRDADNLTASEALEMNVIDLMADNLDELLQAMDGREVVMTGDTTRELATVNLEVIEFDPDWRTRLLSIITDPTVAYFLLILGFYGLIFEFSNPGSLVPGILGTLSLLLALYAFQVLPVNYAGLALILFGVALIVAEAFVPSFGILGIGGVIAFVSGSVLLMDSTNLAVSLPLIGGVALITSAFMLWAVTRFMGLRKRKPTIGEEAAPGEECEALEDFTGKGRVRFHGEIWKAQLQLPEAKATKGEHLKVIRVQGLTLYVEAAVSSNPQSEGATS</sequence>
<feature type="domain" description="NfeD-like C-terminal" evidence="7">
    <location>
        <begin position="411"/>
        <end position="467"/>
    </location>
</feature>
<evidence type="ECO:0000256" key="1">
    <source>
        <dbReference type="ARBA" id="ARBA00004141"/>
    </source>
</evidence>
<dbReference type="GO" id="GO:0006508">
    <property type="term" value="P:proteolysis"/>
    <property type="evidence" value="ECO:0007669"/>
    <property type="project" value="UniProtKB-KW"/>
</dbReference>
<dbReference type="AlphaFoldDB" id="A0A1I1DU75"/>
<evidence type="ECO:0000256" key="5">
    <source>
        <dbReference type="SAM" id="MobiDB-lite"/>
    </source>
</evidence>
<dbReference type="InterPro" id="IPR029045">
    <property type="entry name" value="ClpP/crotonase-like_dom_sf"/>
</dbReference>
<dbReference type="InterPro" id="IPR056738">
    <property type="entry name" value="NfeD1b_N"/>
</dbReference>
<dbReference type="FunFam" id="3.90.226.10:FF:000089">
    <property type="entry name" value="Membrane-bound serine protease"/>
    <property type="match status" value="1"/>
</dbReference>
<dbReference type="STRING" id="1122252.SAMN05660443_0068"/>
<evidence type="ECO:0000313" key="10">
    <source>
        <dbReference type="EMBL" id="SFB77956.1"/>
    </source>
</evidence>
<dbReference type="Pfam" id="PF01957">
    <property type="entry name" value="NfeD"/>
    <property type="match status" value="1"/>
</dbReference>
<keyword evidence="3 6" id="KW-1133">Transmembrane helix</keyword>
<dbReference type="EMBL" id="FOLH01000001">
    <property type="protein sequence ID" value="SFB77956.1"/>
    <property type="molecule type" value="Genomic_DNA"/>
</dbReference>
<evidence type="ECO:0000256" key="4">
    <source>
        <dbReference type="ARBA" id="ARBA00023136"/>
    </source>
</evidence>
<feature type="domain" description="NfeD1b N-terminal" evidence="9">
    <location>
        <begin position="44"/>
        <end position="221"/>
    </location>
</feature>
<dbReference type="Gene3D" id="2.40.50.140">
    <property type="entry name" value="Nucleic acid-binding proteins"/>
    <property type="match status" value="1"/>
</dbReference>